<organism evidence="1">
    <name type="scientific">uncultured Caudovirales phage</name>
    <dbReference type="NCBI Taxonomy" id="2100421"/>
    <lineage>
        <taxon>Viruses</taxon>
        <taxon>Duplodnaviria</taxon>
        <taxon>Heunggongvirae</taxon>
        <taxon>Uroviricota</taxon>
        <taxon>Caudoviricetes</taxon>
        <taxon>Peduoviridae</taxon>
        <taxon>Maltschvirus</taxon>
        <taxon>Maltschvirus maltsch</taxon>
    </lineage>
</organism>
<evidence type="ECO:0000313" key="1">
    <source>
        <dbReference type="EMBL" id="CAB4188676.1"/>
    </source>
</evidence>
<sequence>MIKLELDQNEVQFLISVLGELQIKTGAAILVSKIQTQAQPQMEPPKVEANEVQ</sequence>
<protein>
    <submittedName>
        <fullName evidence="1">Uncharacterized protein</fullName>
    </submittedName>
</protein>
<reference evidence="1" key="1">
    <citation type="submission" date="2020-05" db="EMBL/GenBank/DDBJ databases">
        <authorList>
            <person name="Chiriac C."/>
            <person name="Salcher M."/>
            <person name="Ghai R."/>
            <person name="Kavagutti S V."/>
        </authorList>
    </citation>
    <scope>NUCLEOTIDE SEQUENCE</scope>
</reference>
<proteinExistence type="predicted"/>
<dbReference type="EMBL" id="LR797128">
    <property type="protein sequence ID" value="CAB4188676.1"/>
    <property type="molecule type" value="Genomic_DNA"/>
</dbReference>
<gene>
    <name evidence="1" type="ORF">UFOVP1174_60</name>
</gene>
<accession>A0A6J5R1U3</accession>
<name>A0A6J5R1U3_9CAUD</name>